<protein>
    <recommendedName>
        <fullName evidence="4">MFS transporter</fullName>
    </recommendedName>
</protein>
<dbReference type="AlphaFoldDB" id="A0A1W1WJ02"/>
<evidence type="ECO:0000313" key="2">
    <source>
        <dbReference type="EMBL" id="SMC06010.1"/>
    </source>
</evidence>
<dbReference type="Proteomes" id="UP000192660">
    <property type="component" value="Unassembled WGS sequence"/>
</dbReference>
<proteinExistence type="predicted"/>
<dbReference type="OrthoDB" id="9978742at2"/>
<name>A0A1W1WJ02_SULTA</name>
<dbReference type="EMBL" id="FWWY01000001">
    <property type="protein sequence ID" value="SMC06010.1"/>
    <property type="molecule type" value="Genomic_DNA"/>
</dbReference>
<sequence>MMRYLRIFQIPAFARYFFGDTIVRLVEQCVQVALLWFLATRGHSPANLGWYVFWNTAPVIIGGPLTVKLFRYWSIRRSMVVDLVSRGLGYGMLTVVIY</sequence>
<dbReference type="SUPFAM" id="SSF103473">
    <property type="entry name" value="MFS general substrate transporter"/>
    <property type="match status" value="1"/>
</dbReference>
<keyword evidence="3" id="KW-1185">Reference proteome</keyword>
<dbReference type="RefSeq" id="WP_139793560.1">
    <property type="nucleotide sequence ID" value="NZ_FWWY01000001.1"/>
</dbReference>
<feature type="transmembrane region" description="Helical" evidence="1">
    <location>
        <begin position="21"/>
        <end position="39"/>
    </location>
</feature>
<keyword evidence="1" id="KW-0472">Membrane</keyword>
<keyword evidence="1" id="KW-1133">Transmembrane helix</keyword>
<gene>
    <name evidence="2" type="ORF">SAMN00768000_2586</name>
</gene>
<evidence type="ECO:0008006" key="4">
    <source>
        <dbReference type="Google" id="ProtNLM"/>
    </source>
</evidence>
<evidence type="ECO:0000313" key="3">
    <source>
        <dbReference type="Proteomes" id="UP000192660"/>
    </source>
</evidence>
<organism evidence="2 3">
    <name type="scientific">Sulfobacillus thermosulfidooxidans (strain DSM 9293 / VKM B-1269 / AT-1)</name>
    <dbReference type="NCBI Taxonomy" id="929705"/>
    <lineage>
        <taxon>Bacteria</taxon>
        <taxon>Bacillati</taxon>
        <taxon>Bacillota</taxon>
        <taxon>Clostridia</taxon>
        <taxon>Eubacteriales</taxon>
        <taxon>Clostridiales Family XVII. Incertae Sedis</taxon>
        <taxon>Sulfobacillus</taxon>
    </lineage>
</organism>
<feature type="transmembrane region" description="Helical" evidence="1">
    <location>
        <begin position="51"/>
        <end position="70"/>
    </location>
</feature>
<keyword evidence="1" id="KW-0812">Transmembrane</keyword>
<evidence type="ECO:0000256" key="1">
    <source>
        <dbReference type="SAM" id="Phobius"/>
    </source>
</evidence>
<dbReference type="InterPro" id="IPR036259">
    <property type="entry name" value="MFS_trans_sf"/>
</dbReference>
<reference evidence="3" key="1">
    <citation type="submission" date="2017-04" db="EMBL/GenBank/DDBJ databases">
        <authorList>
            <person name="Varghese N."/>
            <person name="Submissions S."/>
        </authorList>
    </citation>
    <scope>NUCLEOTIDE SEQUENCE [LARGE SCALE GENOMIC DNA]</scope>
    <source>
        <strain evidence="3">DSM 9293</strain>
    </source>
</reference>
<accession>A0A1W1WJ02</accession>